<dbReference type="Proteomes" id="UP000095280">
    <property type="component" value="Unplaced"/>
</dbReference>
<evidence type="ECO:0000313" key="4">
    <source>
        <dbReference type="WBParaSite" id="maker-uti_cns_0000930-snap-gene-0.63-mRNA-1"/>
    </source>
</evidence>
<proteinExistence type="predicted"/>
<keyword evidence="3" id="KW-1185">Reference proteome</keyword>
<organism evidence="3 4">
    <name type="scientific">Macrostomum lignano</name>
    <dbReference type="NCBI Taxonomy" id="282301"/>
    <lineage>
        <taxon>Eukaryota</taxon>
        <taxon>Metazoa</taxon>
        <taxon>Spiralia</taxon>
        <taxon>Lophotrochozoa</taxon>
        <taxon>Platyhelminthes</taxon>
        <taxon>Rhabditophora</taxon>
        <taxon>Macrostomorpha</taxon>
        <taxon>Macrostomida</taxon>
        <taxon>Macrostomidae</taxon>
        <taxon>Macrostomum</taxon>
    </lineage>
</organism>
<keyword evidence="2" id="KW-0472">Membrane</keyword>
<dbReference type="WBParaSite" id="maker-uti_cns_0000930-snap-gene-0.63-mRNA-1">
    <property type="protein sequence ID" value="maker-uti_cns_0000930-snap-gene-0.63-mRNA-1"/>
    <property type="gene ID" value="maker-uti_cns_0000930-snap-gene-0.63"/>
</dbReference>
<accession>A0A1I8G707</accession>
<keyword evidence="2" id="KW-1133">Transmembrane helix</keyword>
<reference evidence="4 5" key="1">
    <citation type="submission" date="2016-11" db="UniProtKB">
        <authorList>
            <consortium name="WormBaseParasite"/>
        </authorList>
    </citation>
    <scope>IDENTIFICATION</scope>
</reference>
<feature type="transmembrane region" description="Helical" evidence="2">
    <location>
        <begin position="188"/>
        <end position="218"/>
    </location>
</feature>
<evidence type="ECO:0000256" key="1">
    <source>
        <dbReference type="SAM" id="MobiDB-lite"/>
    </source>
</evidence>
<feature type="transmembrane region" description="Helical" evidence="2">
    <location>
        <begin position="21"/>
        <end position="41"/>
    </location>
</feature>
<protein>
    <submittedName>
        <fullName evidence="4 5">Ion_trans domain-containing protein</fullName>
    </submittedName>
</protein>
<keyword evidence="2" id="KW-0812">Transmembrane</keyword>
<sequence>MLLLKLVRVDIREVFDQGFRLVIILTLFVNFVLLLAMHIFMVRPLYMLCGHENFSIISRWMFIKNRPSNVSNAYWEIKASCYISNVMDITISVFVLMFTICAVVEAFLTIGTQRQLRRLDQNAADVAALLDDGGDRRRADADEEENGREVRKTSTPDPGAIVTSSGGAPTGHAIVRQRILRKYSFRRLFFRMSISVVTAFFASANFLSILVVALMFSIVESTLNQPLRQAYKPTLFTLKWQIIMYFFLSFFFCGFLWSMQGIYRGQVDGILERAQRMEQFRKMNPDEAKYLIS</sequence>
<feature type="region of interest" description="Disordered" evidence="1">
    <location>
        <begin position="135"/>
        <end position="162"/>
    </location>
</feature>
<evidence type="ECO:0000256" key="2">
    <source>
        <dbReference type="SAM" id="Phobius"/>
    </source>
</evidence>
<evidence type="ECO:0000313" key="5">
    <source>
        <dbReference type="WBParaSite" id="maker-uti_cns_0045777-snap-gene-1.16-mRNA-1"/>
    </source>
</evidence>
<name>A0A1I8G707_9PLAT</name>
<feature type="transmembrane region" description="Helical" evidence="2">
    <location>
        <begin position="238"/>
        <end position="257"/>
    </location>
</feature>
<feature type="transmembrane region" description="Helical" evidence="2">
    <location>
        <begin position="89"/>
        <end position="108"/>
    </location>
</feature>
<evidence type="ECO:0000313" key="3">
    <source>
        <dbReference type="Proteomes" id="UP000095280"/>
    </source>
</evidence>
<dbReference type="AlphaFoldDB" id="A0A1I8G707"/>
<dbReference type="WBParaSite" id="maker-uti_cns_0045777-snap-gene-1.16-mRNA-1">
    <property type="protein sequence ID" value="maker-uti_cns_0045777-snap-gene-1.16-mRNA-1"/>
    <property type="gene ID" value="maker-uti_cns_0045777-snap-gene-1.16"/>
</dbReference>